<evidence type="ECO:0000256" key="1">
    <source>
        <dbReference type="ARBA" id="ARBA00023157"/>
    </source>
</evidence>
<dbReference type="Proteomes" id="UP000770661">
    <property type="component" value="Unassembled WGS sequence"/>
</dbReference>
<dbReference type="Gene3D" id="2.40.10.10">
    <property type="entry name" value="Trypsin-like serine proteases"/>
    <property type="match status" value="1"/>
</dbReference>
<dbReference type="InterPro" id="IPR009003">
    <property type="entry name" value="Peptidase_S1_PA"/>
</dbReference>
<gene>
    <name evidence="4" type="primary">KLKB1</name>
    <name evidence="4" type="ORF">GWK47_055213</name>
</gene>
<dbReference type="PRINTS" id="PR00722">
    <property type="entry name" value="CHYMOTRYPSIN"/>
</dbReference>
<dbReference type="InterPro" id="IPR051487">
    <property type="entry name" value="Ser/Thr_Proteases_Immune/Dev"/>
</dbReference>
<dbReference type="InterPro" id="IPR001314">
    <property type="entry name" value="Peptidase_S1A"/>
</dbReference>
<dbReference type="SUPFAM" id="SSF50494">
    <property type="entry name" value="Trypsin-like serine proteases"/>
    <property type="match status" value="1"/>
</dbReference>
<evidence type="ECO:0000313" key="5">
    <source>
        <dbReference type="Proteomes" id="UP000770661"/>
    </source>
</evidence>
<dbReference type="FunFam" id="2.40.10.10:FF:000068">
    <property type="entry name" value="transmembrane protease serine 2"/>
    <property type="match status" value="1"/>
</dbReference>
<dbReference type="SMART" id="SM00020">
    <property type="entry name" value="Tryp_SPc"/>
    <property type="match status" value="1"/>
</dbReference>
<evidence type="ECO:0000256" key="2">
    <source>
        <dbReference type="ARBA" id="ARBA00024195"/>
    </source>
</evidence>
<dbReference type="GO" id="GO:0006508">
    <property type="term" value="P:proteolysis"/>
    <property type="evidence" value="ECO:0007669"/>
    <property type="project" value="InterPro"/>
</dbReference>
<sequence length="248" mass="27983">MPNRGEKNRIVGGTLANDHQYPWQVLLYMKWNRSRATCSGSLIHPQWVLTAYHCMHRLKNGEMWLPIVSVHLGMDTRDDEGVVRTAIDIIMHDKLDMRYDIALLKLDSPVPFSSTILPICLPPRSLLDESPEGVHLEIAGWGKDELGKKSNVLKVIERIGMSPKKCWVWYPKYITDHHFCSYSTDGKHICVGDSGGPVMREVEGRLVLYGVSSFTGSETCNNTTPDGHISVTHFLDWIADKTGIEVPE</sequence>
<proteinExistence type="inferred from homology"/>
<dbReference type="OrthoDB" id="10061449at2759"/>
<name>A0A8J4XXS1_CHIOP</name>
<comment type="caution">
    <text evidence="4">The sequence shown here is derived from an EMBL/GenBank/DDBJ whole genome shotgun (WGS) entry which is preliminary data.</text>
</comment>
<keyword evidence="5" id="KW-1185">Reference proteome</keyword>
<dbReference type="CDD" id="cd00190">
    <property type="entry name" value="Tryp_SPc"/>
    <property type="match status" value="1"/>
</dbReference>
<dbReference type="Pfam" id="PF00089">
    <property type="entry name" value="Trypsin"/>
    <property type="match status" value="1"/>
</dbReference>
<evidence type="ECO:0000259" key="3">
    <source>
        <dbReference type="PROSITE" id="PS50240"/>
    </source>
</evidence>
<organism evidence="4 5">
    <name type="scientific">Chionoecetes opilio</name>
    <name type="common">Atlantic snow crab</name>
    <name type="synonym">Cancer opilio</name>
    <dbReference type="NCBI Taxonomy" id="41210"/>
    <lineage>
        <taxon>Eukaryota</taxon>
        <taxon>Metazoa</taxon>
        <taxon>Ecdysozoa</taxon>
        <taxon>Arthropoda</taxon>
        <taxon>Crustacea</taxon>
        <taxon>Multicrustacea</taxon>
        <taxon>Malacostraca</taxon>
        <taxon>Eumalacostraca</taxon>
        <taxon>Eucarida</taxon>
        <taxon>Decapoda</taxon>
        <taxon>Pleocyemata</taxon>
        <taxon>Brachyura</taxon>
        <taxon>Eubrachyura</taxon>
        <taxon>Majoidea</taxon>
        <taxon>Majidae</taxon>
        <taxon>Chionoecetes</taxon>
    </lineage>
</organism>
<dbReference type="InterPro" id="IPR043504">
    <property type="entry name" value="Peptidase_S1_PA_chymotrypsin"/>
</dbReference>
<protein>
    <submittedName>
        <fullName evidence="4">Plasma kallikrein</fullName>
    </submittedName>
</protein>
<dbReference type="GO" id="GO:0004252">
    <property type="term" value="F:serine-type endopeptidase activity"/>
    <property type="evidence" value="ECO:0007669"/>
    <property type="project" value="InterPro"/>
</dbReference>
<dbReference type="PROSITE" id="PS50240">
    <property type="entry name" value="TRYPSIN_DOM"/>
    <property type="match status" value="1"/>
</dbReference>
<evidence type="ECO:0000313" key="4">
    <source>
        <dbReference type="EMBL" id="KAG0717053.1"/>
    </source>
</evidence>
<keyword evidence="1" id="KW-1015">Disulfide bond</keyword>
<dbReference type="InterPro" id="IPR001254">
    <property type="entry name" value="Trypsin_dom"/>
</dbReference>
<comment type="similarity">
    <text evidence="2">Belongs to the peptidase S1 family. CLIP subfamily.</text>
</comment>
<accession>A0A8J4XXS1</accession>
<dbReference type="AlphaFoldDB" id="A0A8J4XXS1"/>
<reference evidence="4" key="1">
    <citation type="submission" date="2020-07" db="EMBL/GenBank/DDBJ databases">
        <title>The High-quality genome of the commercially important snow crab, Chionoecetes opilio.</title>
        <authorList>
            <person name="Jeong J.-H."/>
            <person name="Ryu S."/>
        </authorList>
    </citation>
    <scope>NUCLEOTIDE SEQUENCE</scope>
    <source>
        <strain evidence="4">MADBK_172401_WGS</strain>
        <tissue evidence="4">Digestive gland</tissue>
    </source>
</reference>
<dbReference type="PANTHER" id="PTHR24256">
    <property type="entry name" value="TRYPTASE-RELATED"/>
    <property type="match status" value="1"/>
</dbReference>
<dbReference type="EMBL" id="JACEEZ010018285">
    <property type="protein sequence ID" value="KAG0717053.1"/>
    <property type="molecule type" value="Genomic_DNA"/>
</dbReference>
<feature type="domain" description="Peptidase S1" evidence="3">
    <location>
        <begin position="10"/>
        <end position="243"/>
    </location>
</feature>